<feature type="transmembrane region" description="Helical" evidence="1">
    <location>
        <begin position="119"/>
        <end position="140"/>
    </location>
</feature>
<feature type="transmembrane region" description="Helical" evidence="1">
    <location>
        <begin position="177"/>
        <end position="207"/>
    </location>
</feature>
<dbReference type="PANTHER" id="PTHR16214:SF3">
    <property type="entry name" value="TRANSMEMBRANE PROTEIN 260"/>
    <property type="match status" value="1"/>
</dbReference>
<dbReference type="RefSeq" id="WP_237238815.1">
    <property type="nucleotide sequence ID" value="NZ_JAKKDU010000003.1"/>
</dbReference>
<reference evidence="2" key="1">
    <citation type="submission" date="2022-01" db="EMBL/GenBank/DDBJ databases">
        <title>Draft genome sequence of Sabulilitoribacter arenilitoris KCTC 52401.</title>
        <authorList>
            <person name="Oh J.-S."/>
        </authorList>
    </citation>
    <scope>NUCLEOTIDE SEQUENCE</scope>
    <source>
        <strain evidence="2">HMF6543</strain>
    </source>
</reference>
<dbReference type="PANTHER" id="PTHR16214">
    <property type="entry name" value="TRANSMEMBRANE PROTEIN 260"/>
    <property type="match status" value="1"/>
</dbReference>
<protein>
    <submittedName>
        <fullName evidence="2">DUF2723 domain-containing protein</fullName>
    </submittedName>
</protein>
<feature type="transmembrane region" description="Helical" evidence="1">
    <location>
        <begin position="147"/>
        <end position="165"/>
    </location>
</feature>
<dbReference type="AlphaFoldDB" id="A0AAE3JM66"/>
<feature type="transmembrane region" description="Helical" evidence="1">
    <location>
        <begin position="705"/>
        <end position="724"/>
    </location>
</feature>
<keyword evidence="1" id="KW-0812">Transmembrane</keyword>
<gene>
    <name evidence="2" type="ORF">L3X37_03625</name>
</gene>
<dbReference type="InterPro" id="IPR052724">
    <property type="entry name" value="GT117_domain-containing"/>
</dbReference>
<dbReference type="Pfam" id="PF11028">
    <property type="entry name" value="TMEM260-like"/>
    <property type="match status" value="1"/>
</dbReference>
<feature type="transmembrane region" description="Helical" evidence="1">
    <location>
        <begin position="569"/>
        <end position="587"/>
    </location>
</feature>
<feature type="transmembrane region" description="Helical" evidence="1">
    <location>
        <begin position="599"/>
        <end position="621"/>
    </location>
</feature>
<sequence length="1173" mass="136569">MAHLNFKKWNTILGWFSFLIAFITYSLTVEPTVSYWDAGEYILTSAKLQVGHPPGAPLFQMMGAFFSMFALEPSQIGWMMNMMSAIASAFTILFMFWTITLLLKKLVTNGKDLNPQQTMAILGSGLVGSLAFTFTDSFWFNAVETEVYAMATLIMSVLFWLGLRWEQDMDKPRGNRWLILMAFVIGLSFGVHFMGLLTIPAIGLIYYFKNYKAFTVKNFIIANVVSVGILLFVFKLLAPNILKVFSVFEIFFVNSIGLPFNSGSIIAGLLLVGIIFYALKYTRQKQYTHLNTGILCLTFIIIGFSTWLMLPIRANANVTVNENNPSSARELLAYYNLEQYPETHLFYGPLFTDQFAYLDKNDPYKDDKPKYEKDKEKGKYVIVNDYKNAKQNYNSKHASILPRMWSAEHAENYMMFSGFLDFKLKPDYQMQNELRKAISDFKNDVAIGNVDYEDYYSFLKRFKSYIDIEKPSLGSNILYMLEYQLGYMYWRYFMWNFTGRQDDIQGRYDNHGNWISGIKPIDEWHLGYSQDNLPSDVKNNKARNTYYFLPLILGLIGMFFLFNTDKKTFWVMLVFFLFTGLAIQFYTNVRPFEPRERDYSVVGSFYVFAIWIGFGVYGLFNRLQENIKNNYKHFSYELVFAVASLLLFFLFKYITPENQNTFLADVILAFKSICFLLFSIISVVVIIDIITFIIQKIFKSSSIRVISIIVISLITPVVLAANNWDDHDRSDKYTARSMARKYLDSCDENAILFTIGDNDTFALWYAQEIEGYRTDVRVVNTSLFQTDWYIDQMKRKAYQSDPIPSQLTHDDYKFGTNDYVIVENVVKDTLEIKEVLNFITSDNPRSKYKYILQQEGVDISQVRNQDLNMNYLPTEFLRLPVNKENTLKYGIVKPKDADLIVPHIDINITGGALYKNRLLMLDIVANNDWKRPIYFTGGAFAEDDYIWMKDYLQLDGMCYKLVPIKTPVDRANPFDMGRVDSDFMYEKVKNWDWGNSGSPDIYHDVETRKNSITYRGNLARLMEQLINEDKLDKAEEIADIAMTNMPVEYFGFYTLLEPYISGYYEVENKEKAQQLFKEVANKYQENLTYYSGLKVENQERLFEDIYTDIQRYKGLVDVLVEYDIEFAETEGDIFNNYLKLFKHFYGDDELEEQRTDLDISDSTSLQIDTANSD</sequence>
<feature type="transmembrane region" description="Helical" evidence="1">
    <location>
        <begin position="258"/>
        <end position="278"/>
    </location>
</feature>
<feature type="transmembrane region" description="Helical" evidence="1">
    <location>
        <begin position="52"/>
        <end position="71"/>
    </location>
</feature>
<keyword evidence="1" id="KW-1133">Transmembrane helix</keyword>
<evidence type="ECO:0000313" key="3">
    <source>
        <dbReference type="Proteomes" id="UP001199795"/>
    </source>
</evidence>
<feature type="transmembrane region" description="Helical" evidence="1">
    <location>
        <begin position="545"/>
        <end position="562"/>
    </location>
</feature>
<feature type="transmembrane region" description="Helical" evidence="1">
    <location>
        <begin position="290"/>
        <end position="310"/>
    </location>
</feature>
<feature type="transmembrane region" description="Helical" evidence="1">
    <location>
        <begin position="666"/>
        <end position="693"/>
    </location>
</feature>
<keyword evidence="1" id="KW-0472">Membrane</keyword>
<dbReference type="Proteomes" id="UP001199795">
    <property type="component" value="Unassembled WGS sequence"/>
</dbReference>
<dbReference type="InterPro" id="IPR021280">
    <property type="entry name" value="TMEM260-like"/>
</dbReference>
<feature type="transmembrane region" description="Helical" evidence="1">
    <location>
        <begin position="78"/>
        <end position="99"/>
    </location>
</feature>
<evidence type="ECO:0000313" key="2">
    <source>
        <dbReference type="EMBL" id="MCF7567456.1"/>
    </source>
</evidence>
<feature type="transmembrane region" description="Helical" evidence="1">
    <location>
        <begin position="219"/>
        <end position="238"/>
    </location>
</feature>
<keyword evidence="3" id="KW-1185">Reference proteome</keyword>
<proteinExistence type="predicted"/>
<feature type="transmembrane region" description="Helical" evidence="1">
    <location>
        <begin position="633"/>
        <end position="654"/>
    </location>
</feature>
<organism evidence="2 3">
    <name type="scientific">Wocania arenilitoris</name>
    <dbReference type="NCBI Taxonomy" id="2044858"/>
    <lineage>
        <taxon>Bacteria</taxon>
        <taxon>Pseudomonadati</taxon>
        <taxon>Bacteroidota</taxon>
        <taxon>Flavobacteriia</taxon>
        <taxon>Flavobacteriales</taxon>
        <taxon>Flavobacteriaceae</taxon>
        <taxon>Wocania</taxon>
    </lineage>
</organism>
<dbReference type="EMBL" id="JAKKDU010000003">
    <property type="protein sequence ID" value="MCF7567456.1"/>
    <property type="molecule type" value="Genomic_DNA"/>
</dbReference>
<accession>A0AAE3JM66</accession>
<evidence type="ECO:0000256" key="1">
    <source>
        <dbReference type="SAM" id="Phobius"/>
    </source>
</evidence>
<comment type="caution">
    <text evidence="2">The sequence shown here is derived from an EMBL/GenBank/DDBJ whole genome shotgun (WGS) entry which is preliminary data.</text>
</comment>
<name>A0AAE3JM66_9FLAO</name>